<name>A0A8H5BLJ7_9AGAR</name>
<feature type="compositionally biased region" description="Polar residues" evidence="1">
    <location>
        <begin position="206"/>
        <end position="227"/>
    </location>
</feature>
<dbReference type="Proteomes" id="UP000541558">
    <property type="component" value="Unassembled WGS sequence"/>
</dbReference>
<gene>
    <name evidence="2" type="ORF">D9611_004345</name>
</gene>
<dbReference type="AlphaFoldDB" id="A0A8H5BLJ7"/>
<sequence>MTEYDYSPQAWERYIATQQRIARWVDGTMVQGPCDAFTPATPHVKALQLKKEEKQRRKEERKAYYEDESELSDDHDSRYARSSNTRHRKSHSTKEVSSHRSPRKERSRERDRERRDKDRPRDYEKSSTRHPRSEKTEKPRHREESDYVFVDRDSSPSSSTRPRSSSQSVSSKPRPSHSSRSHTVPHLSLDLPAFPSRPQDPYYYHNRNSGHSSQSSATTPNSGSTTHGKFPAGQVPPHSAPPLSGQAPMLGGNAPKPNRSQTMPQYAYAGVDKNGYPVHRAVGPQPVHLPIRPSMPGSKSYGNAMTYAPDPSKAPQYPYSSYQSPSKSQSLLKRMFGFKAKNEPIPQPQYQTPQPRDGKDPNMFLGGGGSGRRVTRKRSVSF</sequence>
<feature type="compositionally biased region" description="Low complexity" evidence="1">
    <location>
        <begin position="313"/>
        <end position="333"/>
    </location>
</feature>
<dbReference type="OrthoDB" id="2976199at2759"/>
<accession>A0A8H5BLJ7</accession>
<feature type="region of interest" description="Disordered" evidence="1">
    <location>
        <begin position="45"/>
        <end position="382"/>
    </location>
</feature>
<feature type="compositionally biased region" description="Basic and acidic residues" evidence="1">
    <location>
        <begin position="49"/>
        <end position="65"/>
    </location>
</feature>
<keyword evidence="3" id="KW-1185">Reference proteome</keyword>
<organism evidence="2 3">
    <name type="scientific">Ephemerocybe angulata</name>
    <dbReference type="NCBI Taxonomy" id="980116"/>
    <lineage>
        <taxon>Eukaryota</taxon>
        <taxon>Fungi</taxon>
        <taxon>Dikarya</taxon>
        <taxon>Basidiomycota</taxon>
        <taxon>Agaricomycotina</taxon>
        <taxon>Agaricomycetes</taxon>
        <taxon>Agaricomycetidae</taxon>
        <taxon>Agaricales</taxon>
        <taxon>Agaricineae</taxon>
        <taxon>Psathyrellaceae</taxon>
        <taxon>Ephemerocybe</taxon>
    </lineage>
</organism>
<feature type="compositionally biased region" description="Basic residues" evidence="1">
    <location>
        <begin position="373"/>
        <end position="382"/>
    </location>
</feature>
<proteinExistence type="predicted"/>
<dbReference type="EMBL" id="JAACJK010000164">
    <property type="protein sequence ID" value="KAF5324698.1"/>
    <property type="molecule type" value="Genomic_DNA"/>
</dbReference>
<evidence type="ECO:0000256" key="1">
    <source>
        <dbReference type="SAM" id="MobiDB-lite"/>
    </source>
</evidence>
<evidence type="ECO:0000313" key="3">
    <source>
        <dbReference type="Proteomes" id="UP000541558"/>
    </source>
</evidence>
<feature type="compositionally biased region" description="Basic and acidic residues" evidence="1">
    <location>
        <begin position="92"/>
        <end position="154"/>
    </location>
</feature>
<evidence type="ECO:0000313" key="2">
    <source>
        <dbReference type="EMBL" id="KAF5324698.1"/>
    </source>
</evidence>
<comment type="caution">
    <text evidence="2">The sequence shown here is derived from an EMBL/GenBank/DDBJ whole genome shotgun (WGS) entry which is preliminary data.</text>
</comment>
<reference evidence="2 3" key="1">
    <citation type="journal article" date="2020" name="ISME J.">
        <title>Uncovering the hidden diversity of litter-decomposition mechanisms in mushroom-forming fungi.</title>
        <authorList>
            <person name="Floudas D."/>
            <person name="Bentzer J."/>
            <person name="Ahren D."/>
            <person name="Johansson T."/>
            <person name="Persson P."/>
            <person name="Tunlid A."/>
        </authorList>
    </citation>
    <scope>NUCLEOTIDE SEQUENCE [LARGE SCALE GENOMIC DNA]</scope>
    <source>
        <strain evidence="2 3">CBS 175.51</strain>
    </source>
</reference>
<feature type="compositionally biased region" description="Low complexity" evidence="1">
    <location>
        <begin position="155"/>
        <end position="173"/>
    </location>
</feature>
<protein>
    <submittedName>
        <fullName evidence="2">Uncharacterized protein</fullName>
    </submittedName>
</protein>